<protein>
    <submittedName>
        <fullName evidence="1">Uncharacterized protein</fullName>
    </submittedName>
</protein>
<dbReference type="RefSeq" id="WP_120196996.1">
    <property type="nucleotide sequence ID" value="NZ_MCIA01000017.1"/>
</dbReference>
<sequence length="175" mass="18948">MSSTNKTSLGLNMWEASDKPVRQDFVNDNVIIDEKVTKLEQDFSNGNMAIDEKIAKLNSNITTVSNKLNPQNLSIVRPAYSTIEVPIGLIEYIIKNGVCYVRMSDIKFGIAGTGRTLSVVMPKPALGTAVSIFNAITGAVLACVYLNHNSTVLMANVVSNTVGDGYLTFSYPVIP</sequence>
<evidence type="ECO:0000313" key="2">
    <source>
        <dbReference type="Proteomes" id="UP000284277"/>
    </source>
</evidence>
<comment type="caution">
    <text evidence="1">The sequence shown here is derived from an EMBL/GenBank/DDBJ whole genome shotgun (WGS) entry which is preliminary data.</text>
</comment>
<proteinExistence type="predicted"/>
<name>A0A419T2G7_9FIRM</name>
<accession>A0A419T2G7</accession>
<reference evidence="1 2" key="1">
    <citation type="submission" date="2016-08" db="EMBL/GenBank/DDBJ databases">
        <title>A new outlook on sporulation: Clostridium algidixylanolyticum.</title>
        <authorList>
            <person name="Poppleton D.I."/>
            <person name="Gribaldo S."/>
        </authorList>
    </citation>
    <scope>NUCLEOTIDE SEQUENCE [LARGE SCALE GENOMIC DNA]</scope>
    <source>
        <strain evidence="1 2">SPL73</strain>
    </source>
</reference>
<dbReference type="AlphaFoldDB" id="A0A419T2G7"/>
<gene>
    <name evidence="1" type="ORF">BET01_20135</name>
</gene>
<dbReference type="Proteomes" id="UP000284277">
    <property type="component" value="Unassembled WGS sequence"/>
</dbReference>
<dbReference type="EMBL" id="MCIA01000017">
    <property type="protein sequence ID" value="RKD31631.1"/>
    <property type="molecule type" value="Genomic_DNA"/>
</dbReference>
<keyword evidence="2" id="KW-1185">Reference proteome</keyword>
<dbReference type="OrthoDB" id="1933804at2"/>
<evidence type="ECO:0000313" key="1">
    <source>
        <dbReference type="EMBL" id="RKD31631.1"/>
    </source>
</evidence>
<organism evidence="1 2">
    <name type="scientific">Lacrimispora algidixylanolytica</name>
    <dbReference type="NCBI Taxonomy" id="94868"/>
    <lineage>
        <taxon>Bacteria</taxon>
        <taxon>Bacillati</taxon>
        <taxon>Bacillota</taxon>
        <taxon>Clostridia</taxon>
        <taxon>Lachnospirales</taxon>
        <taxon>Lachnospiraceae</taxon>
        <taxon>Lacrimispora</taxon>
    </lineage>
</organism>